<reference evidence="7" key="1">
    <citation type="journal article" date="2019" name="Int. J. Syst. Evol. Microbiol.">
        <title>The Global Catalogue of Microorganisms (GCM) 10K type strain sequencing project: providing services to taxonomists for standard genome sequencing and annotation.</title>
        <authorList>
            <consortium name="The Broad Institute Genomics Platform"/>
            <consortium name="The Broad Institute Genome Sequencing Center for Infectious Disease"/>
            <person name="Wu L."/>
            <person name="Ma J."/>
        </authorList>
    </citation>
    <scope>NUCLEOTIDE SEQUENCE [LARGE SCALE GENOMIC DNA]</scope>
    <source>
        <strain evidence="7">IBRC-M 10813</strain>
    </source>
</reference>
<comment type="similarity">
    <text evidence="2">Belongs to the IucA/IucC family.</text>
</comment>
<dbReference type="PANTHER" id="PTHR34384">
    <property type="entry name" value="L-2,3-DIAMINOPROPANOATE--CITRATE LIGASE"/>
    <property type="match status" value="1"/>
</dbReference>
<keyword evidence="7" id="KW-1185">Reference proteome</keyword>
<dbReference type="Pfam" id="PF06276">
    <property type="entry name" value="FhuF"/>
    <property type="match status" value="1"/>
</dbReference>
<evidence type="ECO:0000256" key="3">
    <source>
        <dbReference type="SAM" id="MobiDB-lite"/>
    </source>
</evidence>
<evidence type="ECO:0000259" key="4">
    <source>
        <dbReference type="Pfam" id="PF04183"/>
    </source>
</evidence>
<evidence type="ECO:0000313" key="6">
    <source>
        <dbReference type="EMBL" id="MFC4075649.1"/>
    </source>
</evidence>
<feature type="domain" description="Aerobactin siderophore biosynthesis IucA/IucC-like C-terminal" evidence="5">
    <location>
        <begin position="441"/>
        <end position="585"/>
    </location>
</feature>
<accession>A0ABV8JAR5</accession>
<dbReference type="InterPro" id="IPR007310">
    <property type="entry name" value="Aerobactin_biosyn_IucA/IucC_N"/>
</dbReference>
<feature type="region of interest" description="Disordered" evidence="3">
    <location>
        <begin position="590"/>
        <end position="616"/>
    </location>
</feature>
<comment type="caution">
    <text evidence="6">The sequence shown here is derived from an EMBL/GenBank/DDBJ whole genome shotgun (WGS) entry which is preliminary data.</text>
</comment>
<comment type="pathway">
    <text evidence="1">Siderophore biosynthesis.</text>
</comment>
<dbReference type="Gene3D" id="1.10.510.40">
    <property type="match status" value="1"/>
</dbReference>
<evidence type="ECO:0000256" key="2">
    <source>
        <dbReference type="ARBA" id="ARBA00007832"/>
    </source>
</evidence>
<organism evidence="6 7">
    <name type="scientific">Salinithrix halophila</name>
    <dbReference type="NCBI Taxonomy" id="1485204"/>
    <lineage>
        <taxon>Bacteria</taxon>
        <taxon>Bacillati</taxon>
        <taxon>Bacillota</taxon>
        <taxon>Bacilli</taxon>
        <taxon>Bacillales</taxon>
        <taxon>Thermoactinomycetaceae</taxon>
        <taxon>Salinithrix</taxon>
    </lineage>
</organism>
<name>A0ABV8JAR5_9BACL</name>
<dbReference type="InterPro" id="IPR037455">
    <property type="entry name" value="LucA/IucC-like"/>
</dbReference>
<feature type="domain" description="Aerobactin siderophore biosynthesis IucA/IucC N-terminal" evidence="4">
    <location>
        <begin position="174"/>
        <end position="410"/>
    </location>
</feature>
<evidence type="ECO:0000259" key="5">
    <source>
        <dbReference type="Pfam" id="PF06276"/>
    </source>
</evidence>
<sequence>MQPLTSTASEAAPSSTMERARDRVMEDLVQALIYEKLFGIVERGSITEAGPPPSVRTYPLTAGESWFRLPLNRGKEIWFRVKDDPRFGGFRLSRLPVFCLKLSEGGEDRLSRPTPAELVRLLLKEKGAGLDSYPNVDGFCEELETAVFHTALSMEAEGEKTAYGTGPFLEGERRAALRDRPFHPTAKAKVGWSESDCRQYAPEWGRDFGLDWIAVARDRLRSGGDFDPDGFAEVLLTSGERQELKEAASRRGIDPEGFALLPVHPWQKERVLPGMFEKEMAEGKICTVAQGVGRYRATSSLRSLAPAGGGDVHVKLPLGVGSLSALRILPPRYLDNGEKAEAVMRGLCRQDPLLKKRVRLCGEGEWSAWQAPGEDLFADKPGHLAAQIRRYPSDLAIDPEVTLLPMAALAADDREGGLRWVKDPLVRFRELCDRFFEVGFLFAGYGVMPELHGQNVVLILRGERVEGLLLRDHDTLRIHRGWMERAGVSDPGYTVKPGTRNTLILPTPEDMVSYLVTLGIQVNLYAIADANCRRFGMEEEDFWRGMEESARDTLSRLPLRDEVHSVIERVLFQEDVWPFKQILTPLLRREGTGGGSMPSGTGSIPNPFRRKGKALR</sequence>
<dbReference type="EMBL" id="JBHSAP010000007">
    <property type="protein sequence ID" value="MFC4075649.1"/>
    <property type="molecule type" value="Genomic_DNA"/>
</dbReference>
<dbReference type="Proteomes" id="UP001595843">
    <property type="component" value="Unassembled WGS sequence"/>
</dbReference>
<protein>
    <submittedName>
        <fullName evidence="6">IucA/IucC family protein</fullName>
    </submittedName>
</protein>
<dbReference type="PANTHER" id="PTHR34384:SF6">
    <property type="entry name" value="STAPHYLOFERRIN B SYNTHASE"/>
    <property type="match status" value="1"/>
</dbReference>
<evidence type="ECO:0000313" key="7">
    <source>
        <dbReference type="Proteomes" id="UP001595843"/>
    </source>
</evidence>
<evidence type="ECO:0000256" key="1">
    <source>
        <dbReference type="ARBA" id="ARBA00004924"/>
    </source>
</evidence>
<dbReference type="RefSeq" id="WP_380701781.1">
    <property type="nucleotide sequence ID" value="NZ_JBHSAP010000007.1"/>
</dbReference>
<proteinExistence type="inferred from homology"/>
<dbReference type="Pfam" id="PF04183">
    <property type="entry name" value="IucA_IucC"/>
    <property type="match status" value="1"/>
</dbReference>
<gene>
    <name evidence="6" type="ORF">ACFOUO_02375</name>
</gene>
<dbReference type="InterPro" id="IPR022770">
    <property type="entry name" value="IucA/IucC-like_C"/>
</dbReference>